<reference evidence="1 2" key="1">
    <citation type="journal article" date="2016" name="Proc. Natl. Acad. Sci. U.S.A.">
        <title>Comparative genomics of biotechnologically important yeasts.</title>
        <authorList>
            <person name="Riley R."/>
            <person name="Haridas S."/>
            <person name="Wolfe K.H."/>
            <person name="Lopes M.R."/>
            <person name="Hittinger C.T."/>
            <person name="Goeker M."/>
            <person name="Salamov A.A."/>
            <person name="Wisecaver J.H."/>
            <person name="Long T.M."/>
            <person name="Calvey C.H."/>
            <person name="Aerts A.L."/>
            <person name="Barry K.W."/>
            <person name="Choi C."/>
            <person name="Clum A."/>
            <person name="Coughlan A.Y."/>
            <person name="Deshpande S."/>
            <person name="Douglass A.P."/>
            <person name="Hanson S.J."/>
            <person name="Klenk H.-P."/>
            <person name="LaButti K.M."/>
            <person name="Lapidus A."/>
            <person name="Lindquist E.A."/>
            <person name="Lipzen A.M."/>
            <person name="Meier-Kolthoff J.P."/>
            <person name="Ohm R.A."/>
            <person name="Otillar R.P."/>
            <person name="Pangilinan J.L."/>
            <person name="Peng Y."/>
            <person name="Rokas A."/>
            <person name="Rosa C.A."/>
            <person name="Scheuner C."/>
            <person name="Sibirny A.A."/>
            <person name="Slot J.C."/>
            <person name="Stielow J.B."/>
            <person name="Sun H."/>
            <person name="Kurtzman C.P."/>
            <person name="Blackwell M."/>
            <person name="Grigoriev I.V."/>
            <person name="Jeffries T.W."/>
        </authorList>
    </citation>
    <scope>NUCLEOTIDE SEQUENCE [LARGE SCALE GENOMIC DNA]</scope>
    <source>
        <strain evidence="1 2">NRRL Y-2026</strain>
    </source>
</reference>
<dbReference type="Proteomes" id="UP000094455">
    <property type="component" value="Unassembled WGS sequence"/>
</dbReference>
<accession>A0A1E3NGA4</accession>
<evidence type="ECO:0000313" key="2">
    <source>
        <dbReference type="Proteomes" id="UP000094455"/>
    </source>
</evidence>
<dbReference type="STRING" id="763406.A0A1E3NGA4"/>
<dbReference type="InterPro" id="IPR021211">
    <property type="entry name" value="SAM35"/>
</dbReference>
<name>A0A1E3NGA4_9ASCO</name>
<sequence>MSKEGVSLLNYHTTFPRVVFPTETHSECHRGRQYRLSSTPTGGSATAKTTQTFNLGVYSLAPVATDVDSLAPVDPLCLSTLLSILSREKLKLPTHAGDVAEQGGGGGGFSSVSVLSLHAAVDDQLPILVEDAKDRVSHRVVRKIHSSRVINALNSSKLSTQDELVYSLLNTQLFDFYNLAVLQLDDQTLLRFYSLFQYNFSASLQAFPPLTKFLASDVRLSLLKRNDFHLRNPDTFAYFASYLIPKSAKLAYRLESARIRRNAASLLPLFSQQLSRTKYWSSDGSTPAVPGVIDFQLAGFVYCMKFLSAFTPVFNDVLSENRTLVSYSNDIIVSFI</sequence>
<dbReference type="AlphaFoldDB" id="A0A1E3NGA4"/>
<dbReference type="EMBL" id="KV454005">
    <property type="protein sequence ID" value="ODQ45142.1"/>
    <property type="molecule type" value="Genomic_DNA"/>
</dbReference>
<gene>
    <name evidence="1" type="ORF">PICMEDRAFT_73919</name>
</gene>
<evidence type="ECO:0000313" key="1">
    <source>
        <dbReference type="EMBL" id="ODQ45142.1"/>
    </source>
</evidence>
<dbReference type="Pfam" id="PF10806">
    <property type="entry name" value="SAM35"/>
    <property type="match status" value="1"/>
</dbReference>
<dbReference type="GeneID" id="30181308"/>
<protein>
    <submittedName>
        <fullName evidence="1">Uncharacterized protein</fullName>
    </submittedName>
</protein>
<organism evidence="1 2">
    <name type="scientific">Pichia membranifaciens NRRL Y-2026</name>
    <dbReference type="NCBI Taxonomy" id="763406"/>
    <lineage>
        <taxon>Eukaryota</taxon>
        <taxon>Fungi</taxon>
        <taxon>Dikarya</taxon>
        <taxon>Ascomycota</taxon>
        <taxon>Saccharomycotina</taxon>
        <taxon>Pichiomycetes</taxon>
        <taxon>Pichiales</taxon>
        <taxon>Pichiaceae</taxon>
        <taxon>Pichia</taxon>
    </lineage>
</organism>
<dbReference type="RefSeq" id="XP_019016255.1">
    <property type="nucleotide sequence ID" value="XM_019164621.1"/>
</dbReference>
<dbReference type="OrthoDB" id="198787at2759"/>
<keyword evidence="2" id="KW-1185">Reference proteome</keyword>
<proteinExistence type="predicted"/>